<dbReference type="PaxDb" id="6239-T06A10.2"/>
<keyword evidence="3" id="KW-1185">Reference proteome</keyword>
<feature type="region of interest" description="Disordered" evidence="1">
    <location>
        <begin position="1"/>
        <end position="50"/>
    </location>
</feature>
<feature type="compositionally biased region" description="Polar residues" evidence="1">
    <location>
        <begin position="8"/>
        <end position="17"/>
    </location>
</feature>
<dbReference type="WormBase" id="T06A10.2">
    <property type="protein sequence ID" value="CE45701"/>
    <property type="gene ID" value="WBGene00020285"/>
</dbReference>
<protein>
    <submittedName>
        <fullName evidence="2">Uncharacterized protein</fullName>
    </submittedName>
</protein>
<organism evidence="2 3">
    <name type="scientific">Caenorhabditis elegans</name>
    <dbReference type="NCBI Taxonomy" id="6239"/>
    <lineage>
        <taxon>Eukaryota</taxon>
        <taxon>Metazoa</taxon>
        <taxon>Ecdysozoa</taxon>
        <taxon>Nematoda</taxon>
        <taxon>Chromadorea</taxon>
        <taxon>Rhabditida</taxon>
        <taxon>Rhabditina</taxon>
        <taxon>Rhabditomorpha</taxon>
        <taxon>Rhabditoidea</taxon>
        <taxon>Rhabditidae</taxon>
        <taxon>Peloderinae</taxon>
        <taxon>Caenorhabditis</taxon>
    </lineage>
</organism>
<dbReference type="EMBL" id="BX284604">
    <property type="protein sequence ID" value="CBY22952.1"/>
    <property type="molecule type" value="Genomic_DNA"/>
</dbReference>
<evidence type="ECO:0000256" key="1">
    <source>
        <dbReference type="SAM" id="MobiDB-lite"/>
    </source>
</evidence>
<sequence length="50" mass="5732">MEVEESHQSQPEQQGSPYWNHEAKDLPLHRRKSTPSSSRTSASRFSTSTM</sequence>
<dbReference type="Bgee" id="WBGene00020285">
    <property type="expression patterns" value="Expressed in germ line (C elegans) and 2 other cell types or tissues"/>
</dbReference>
<evidence type="ECO:0000313" key="2">
    <source>
        <dbReference type="EMBL" id="CBY22952.1"/>
    </source>
</evidence>
<reference evidence="2 3" key="1">
    <citation type="journal article" date="1998" name="Science">
        <title>Genome sequence of the nematode C. elegans: a platform for investigating biology.</title>
        <authorList>
            <consortium name="The C. elegans sequencing consortium"/>
            <person name="Sulson J.E."/>
            <person name="Waterston R."/>
        </authorList>
    </citation>
    <scope>NUCLEOTIDE SEQUENCE [LARGE SCALE GENOMIC DNA]</scope>
    <source>
        <strain evidence="2 3">Bristol N2</strain>
    </source>
</reference>
<name>E4UEB6_CAEEL</name>
<evidence type="ECO:0000313" key="4">
    <source>
        <dbReference type="WormBase" id="T06A10.2"/>
    </source>
</evidence>
<dbReference type="AlphaFoldDB" id="E4UEB6"/>
<dbReference type="AGR" id="WB:WBGene00020285"/>
<gene>
    <name evidence="2" type="ORF">CELE_T06A10.2</name>
    <name evidence="2 4" type="ORF">T06A10.2</name>
</gene>
<dbReference type="InParanoid" id="E4UEB6"/>
<dbReference type="HOGENOM" id="CLU_3126358_0_0_1"/>
<dbReference type="Proteomes" id="UP000001940">
    <property type="component" value="Chromosome IV"/>
</dbReference>
<proteinExistence type="predicted"/>
<feature type="compositionally biased region" description="Low complexity" evidence="1">
    <location>
        <begin position="34"/>
        <end position="50"/>
    </location>
</feature>
<accession>E4UEB6</accession>
<evidence type="ECO:0000313" key="3">
    <source>
        <dbReference type="Proteomes" id="UP000001940"/>
    </source>
</evidence>